<feature type="region of interest" description="Disordered" evidence="1">
    <location>
        <begin position="210"/>
        <end position="231"/>
    </location>
</feature>
<evidence type="ECO:0000256" key="1">
    <source>
        <dbReference type="SAM" id="MobiDB-lite"/>
    </source>
</evidence>
<dbReference type="RefSeq" id="WP_103265121.1">
    <property type="nucleotide sequence ID" value="NZ_CABMLE010000007.1"/>
</dbReference>
<protein>
    <submittedName>
        <fullName evidence="2">Uncharacterized protein</fullName>
    </submittedName>
</protein>
<evidence type="ECO:0000313" key="3">
    <source>
        <dbReference type="Proteomes" id="UP000236197"/>
    </source>
</evidence>
<dbReference type="Proteomes" id="UP000236197">
    <property type="component" value="Unassembled WGS sequence"/>
</dbReference>
<sequence>MSPASFWDRSYVAPKQLPALQELIRCCDETLLMRVILDDHAARMEDEPPTPQRRRAMEKRLASTLRSMRVLPMKKKTGRDFLLMPEESFVLHAGSLDIERRLGASLVLFDDLRLLACSNEEAAARGEDFTRRSSPNVPYEELPIRRSYTLFPWEQTLACKTWLGGPWCRRERYLVIASAVWEMTFFGFEYERVVARQAEASGKVLLGVASSGNDSAQPPSPDSTAGRARSFDLKEPDRFETDFRDSLAARTARLNGIARAEFRDRCIDASRRMGMC</sequence>
<dbReference type="EMBL" id="PPEK01000007">
    <property type="protein sequence ID" value="PNV67610.1"/>
    <property type="molecule type" value="Genomic_DNA"/>
</dbReference>
<organism evidence="2 3">
    <name type="scientific">Enteroscipio rubneri</name>
    <dbReference type="NCBI Taxonomy" id="2070686"/>
    <lineage>
        <taxon>Bacteria</taxon>
        <taxon>Bacillati</taxon>
        <taxon>Actinomycetota</taxon>
        <taxon>Coriobacteriia</taxon>
        <taxon>Eggerthellales</taxon>
        <taxon>Eggerthellaceae</taxon>
        <taxon>Enteroscipio</taxon>
    </lineage>
</organism>
<comment type="caution">
    <text evidence="2">The sequence shown here is derived from an EMBL/GenBank/DDBJ whole genome shotgun (WGS) entry which is preliminary data.</text>
</comment>
<gene>
    <name evidence="2" type="ORF">C2L71_07330</name>
</gene>
<keyword evidence="3" id="KW-1185">Reference proteome</keyword>
<dbReference type="OrthoDB" id="3174331at2"/>
<reference evidence="3" key="1">
    <citation type="submission" date="2018-01" db="EMBL/GenBank/DDBJ databases">
        <title>Rubneribacter badeniensis gen. nov., sp. nov., and Colonibacter rubneri, gen. nov., sp. nov., WGS of new members of the Eggerthellaceae.</title>
        <authorList>
            <person name="Danylec N."/>
            <person name="Stoll D.A."/>
            <person name="Doetsch A."/>
            <person name="Kulling S.E."/>
            <person name="Huch M."/>
        </authorList>
    </citation>
    <scope>NUCLEOTIDE SEQUENCE [LARGE SCALE GENOMIC DNA]</scope>
    <source>
        <strain evidence="3">ResAG-96</strain>
    </source>
</reference>
<dbReference type="AlphaFoldDB" id="A0A2K2UBS4"/>
<proteinExistence type="predicted"/>
<evidence type="ECO:0000313" key="2">
    <source>
        <dbReference type="EMBL" id="PNV67610.1"/>
    </source>
</evidence>
<name>A0A2K2UBS4_9ACTN</name>
<accession>A0A2K2UBS4</accession>